<evidence type="ECO:0000313" key="1">
    <source>
        <dbReference type="EMBL" id="CAF4876980.1"/>
    </source>
</evidence>
<sequence>MNIYQRGLERAQDQWMNDVLKHFSTISETIKNYLVNLANRLSLNISTSADLNTFLCIPVAIAKECLLGTTSSIVD</sequence>
<name>A0A8S3CGC4_9BILA</name>
<dbReference type="Proteomes" id="UP000676336">
    <property type="component" value="Unassembled WGS sequence"/>
</dbReference>
<dbReference type="EMBL" id="CAJOBI010167783">
    <property type="protein sequence ID" value="CAF4876980.1"/>
    <property type="molecule type" value="Genomic_DNA"/>
</dbReference>
<gene>
    <name evidence="1" type="ORF">SMN809_LOCUS50629</name>
</gene>
<accession>A0A8S3CGC4</accession>
<organism evidence="1 2">
    <name type="scientific">Rotaria magnacalcarata</name>
    <dbReference type="NCBI Taxonomy" id="392030"/>
    <lineage>
        <taxon>Eukaryota</taxon>
        <taxon>Metazoa</taxon>
        <taxon>Spiralia</taxon>
        <taxon>Gnathifera</taxon>
        <taxon>Rotifera</taxon>
        <taxon>Eurotatoria</taxon>
        <taxon>Bdelloidea</taxon>
        <taxon>Philodinida</taxon>
        <taxon>Philodinidae</taxon>
        <taxon>Rotaria</taxon>
    </lineage>
</organism>
<dbReference type="AlphaFoldDB" id="A0A8S3CGC4"/>
<proteinExistence type="predicted"/>
<protein>
    <submittedName>
        <fullName evidence="1">Uncharacterized protein</fullName>
    </submittedName>
</protein>
<comment type="caution">
    <text evidence="1">The sequence shown here is derived from an EMBL/GenBank/DDBJ whole genome shotgun (WGS) entry which is preliminary data.</text>
</comment>
<feature type="non-terminal residue" evidence="1">
    <location>
        <position position="75"/>
    </location>
</feature>
<reference evidence="1" key="1">
    <citation type="submission" date="2021-02" db="EMBL/GenBank/DDBJ databases">
        <authorList>
            <person name="Nowell W R."/>
        </authorList>
    </citation>
    <scope>NUCLEOTIDE SEQUENCE</scope>
</reference>
<evidence type="ECO:0000313" key="2">
    <source>
        <dbReference type="Proteomes" id="UP000676336"/>
    </source>
</evidence>